<sequence length="262" mass="31263">MNNNSFPQIKHQDSKSGEAKEIERLGKPLWIANFIAKMPCVTFWVLFLILAALVEDQEASYEQQEKGNGEMTTYLIYKKKEGDTLLTVKNLEQIQKIEKKITTMRESEWEEMCEINNQEQFCNKFHSISQIVLGEEGFEIEVTQEKIDLFLQKIENNLEFYEQARQLFEEDFSQNNTDVNYARSIYYFGMPFEGFDNYKDKDEKQLQKFKDWNKELYDYIDKGQGNEDMEVWYYNSLGSEDYQERELNNGLLFALFSQYFWG</sequence>
<keyword evidence="3" id="KW-1185">Reference proteome</keyword>
<organism evidence="2 3">
    <name type="scientific">Pseudocohnilembus persalinus</name>
    <name type="common">Ciliate</name>
    <dbReference type="NCBI Taxonomy" id="266149"/>
    <lineage>
        <taxon>Eukaryota</taxon>
        <taxon>Sar</taxon>
        <taxon>Alveolata</taxon>
        <taxon>Ciliophora</taxon>
        <taxon>Intramacronucleata</taxon>
        <taxon>Oligohymenophorea</taxon>
        <taxon>Scuticociliatia</taxon>
        <taxon>Philasterida</taxon>
        <taxon>Pseudocohnilembidae</taxon>
        <taxon>Pseudocohnilembus</taxon>
    </lineage>
</organism>
<dbReference type="AlphaFoldDB" id="A0A0V0QHU3"/>
<proteinExistence type="predicted"/>
<gene>
    <name evidence="2" type="ORF">PPERSA_00162</name>
</gene>
<dbReference type="InParanoid" id="A0A0V0QHU3"/>
<evidence type="ECO:0000256" key="1">
    <source>
        <dbReference type="SAM" id="Phobius"/>
    </source>
</evidence>
<protein>
    <submittedName>
        <fullName evidence="2">Uncharacterized protein</fullName>
    </submittedName>
</protein>
<name>A0A0V0QHU3_PSEPJ</name>
<accession>A0A0V0QHU3</accession>
<keyword evidence="1" id="KW-0472">Membrane</keyword>
<evidence type="ECO:0000313" key="2">
    <source>
        <dbReference type="EMBL" id="KRX01789.1"/>
    </source>
</evidence>
<evidence type="ECO:0000313" key="3">
    <source>
        <dbReference type="Proteomes" id="UP000054937"/>
    </source>
</evidence>
<feature type="transmembrane region" description="Helical" evidence="1">
    <location>
        <begin position="30"/>
        <end position="54"/>
    </location>
</feature>
<dbReference type="Proteomes" id="UP000054937">
    <property type="component" value="Unassembled WGS sequence"/>
</dbReference>
<dbReference type="EMBL" id="LDAU01000164">
    <property type="protein sequence ID" value="KRX01789.1"/>
    <property type="molecule type" value="Genomic_DNA"/>
</dbReference>
<reference evidence="2 3" key="1">
    <citation type="journal article" date="2015" name="Sci. Rep.">
        <title>Genome of the facultative scuticociliatosis pathogen Pseudocohnilembus persalinus provides insight into its virulence through horizontal gene transfer.</title>
        <authorList>
            <person name="Xiong J."/>
            <person name="Wang G."/>
            <person name="Cheng J."/>
            <person name="Tian M."/>
            <person name="Pan X."/>
            <person name="Warren A."/>
            <person name="Jiang C."/>
            <person name="Yuan D."/>
            <person name="Miao W."/>
        </authorList>
    </citation>
    <scope>NUCLEOTIDE SEQUENCE [LARGE SCALE GENOMIC DNA]</scope>
    <source>
        <strain evidence="2">36N120E</strain>
    </source>
</reference>
<dbReference type="OrthoDB" id="7465688at2759"/>
<keyword evidence="1" id="KW-1133">Transmembrane helix</keyword>
<comment type="caution">
    <text evidence="2">The sequence shown here is derived from an EMBL/GenBank/DDBJ whole genome shotgun (WGS) entry which is preliminary data.</text>
</comment>
<keyword evidence="1" id="KW-0812">Transmembrane</keyword>